<name>A0A7M2WRZ6_9BACT</name>
<organism evidence="1 2">
    <name type="scientific">Humisphaera borealis</name>
    <dbReference type="NCBI Taxonomy" id="2807512"/>
    <lineage>
        <taxon>Bacteria</taxon>
        <taxon>Pseudomonadati</taxon>
        <taxon>Planctomycetota</taxon>
        <taxon>Phycisphaerae</taxon>
        <taxon>Tepidisphaerales</taxon>
        <taxon>Tepidisphaeraceae</taxon>
        <taxon>Humisphaera</taxon>
    </lineage>
</organism>
<dbReference type="KEGG" id="hbs:IPV69_18155"/>
<keyword evidence="2" id="KW-1185">Reference proteome</keyword>
<accession>A0A7M2WRZ6</accession>
<evidence type="ECO:0000313" key="2">
    <source>
        <dbReference type="Proteomes" id="UP000593765"/>
    </source>
</evidence>
<reference evidence="1 2" key="1">
    <citation type="submission" date="2020-10" db="EMBL/GenBank/DDBJ databases">
        <title>Wide distribution of Phycisphaera-like planctomycetes from WD2101 soil group in peatlands and genome analysis of the first cultivated representative.</title>
        <authorList>
            <person name="Dedysh S.N."/>
            <person name="Beletsky A.V."/>
            <person name="Ivanova A."/>
            <person name="Kulichevskaya I.S."/>
            <person name="Suzina N.E."/>
            <person name="Philippov D.A."/>
            <person name="Rakitin A.L."/>
            <person name="Mardanov A.V."/>
            <person name="Ravin N.V."/>
        </authorList>
    </citation>
    <scope>NUCLEOTIDE SEQUENCE [LARGE SCALE GENOMIC DNA]</scope>
    <source>
        <strain evidence="1 2">M1803</strain>
    </source>
</reference>
<gene>
    <name evidence="1" type="ORF">IPV69_18155</name>
</gene>
<dbReference type="EMBL" id="CP063458">
    <property type="protein sequence ID" value="QOV88169.1"/>
    <property type="molecule type" value="Genomic_DNA"/>
</dbReference>
<proteinExistence type="predicted"/>
<sequence>MIKPSRILAEKVTVTSRINVAIAAFRKAGGEPQSVHLTKSDAAQLAYEVMADGGPAAQVLMQHGIHKAVPTILGLKVVYRSPSFGVQ</sequence>
<dbReference type="Proteomes" id="UP000593765">
    <property type="component" value="Chromosome"/>
</dbReference>
<dbReference type="AlphaFoldDB" id="A0A7M2WRZ6"/>
<protein>
    <submittedName>
        <fullName evidence="1">Uncharacterized protein</fullName>
    </submittedName>
</protein>
<evidence type="ECO:0000313" key="1">
    <source>
        <dbReference type="EMBL" id="QOV88169.1"/>
    </source>
</evidence>
<dbReference type="RefSeq" id="WP_206291138.1">
    <property type="nucleotide sequence ID" value="NZ_CP063458.1"/>
</dbReference>